<feature type="region of interest" description="Disordered" evidence="1">
    <location>
        <begin position="36"/>
        <end position="57"/>
    </location>
</feature>
<feature type="transmembrane region" description="Helical" evidence="2">
    <location>
        <begin position="66"/>
        <end position="87"/>
    </location>
</feature>
<protein>
    <submittedName>
        <fullName evidence="3">DUF3515 domain-containing protein</fullName>
    </submittedName>
</protein>
<keyword evidence="2" id="KW-0472">Membrane</keyword>
<dbReference type="EMBL" id="DQID01000303">
    <property type="protein sequence ID" value="HCT15437.1"/>
    <property type="molecule type" value="Genomic_DNA"/>
</dbReference>
<proteinExistence type="predicted"/>
<organism evidence="3 4">
    <name type="scientific">Corynebacterium nuruki</name>
    <dbReference type="NCBI Taxonomy" id="1032851"/>
    <lineage>
        <taxon>Bacteria</taxon>
        <taxon>Bacillati</taxon>
        <taxon>Actinomycetota</taxon>
        <taxon>Actinomycetes</taxon>
        <taxon>Mycobacteriales</taxon>
        <taxon>Corynebacteriaceae</taxon>
        <taxon>Corynebacterium</taxon>
    </lineage>
</organism>
<feature type="compositionally biased region" description="Polar residues" evidence="1">
    <location>
        <begin position="36"/>
        <end position="53"/>
    </location>
</feature>
<evidence type="ECO:0000256" key="1">
    <source>
        <dbReference type="SAM" id="MobiDB-lite"/>
    </source>
</evidence>
<name>A0A3D4T2D9_9CORY</name>
<dbReference type="AlphaFoldDB" id="A0A3D4T2D9"/>
<sequence>MVPASPACATVRVPVIGVARVLSSVVATADRSIGAMSNGSEVSDQGSSTTGQDGATGRRGVNRRAVLALVIALVFVAAVLGGAKILVDRNVYTAVAMGPVDSPAADSQTCADVVGALPDRTSDYRSVDVADPAPAGTAAYRDSGGTELTVRCGVNLPAQYSVLSETTGHGGVEWLQVTDATPGSDLTTWYSVGVSPVVAVTGSHGADDAAALTGFGTALAGHTDGADAPAPAPVPLTDLRQDAASGAAADRCTGLLDGLPDGFGDYRRIAADDPRAADLPDRAAAWTAPGLEPVVVRCGVRLSDSYQAGARLTQINDVPWFEDTALAQGSTAGVWYALGYAPTVAVSLPTDAGNQVLTQVSEQIAGSFRKTGE</sequence>
<evidence type="ECO:0000256" key="2">
    <source>
        <dbReference type="SAM" id="Phobius"/>
    </source>
</evidence>
<dbReference type="STRING" id="863239.GCA_000213935_02403"/>
<evidence type="ECO:0000313" key="3">
    <source>
        <dbReference type="EMBL" id="HCT15437.1"/>
    </source>
</evidence>
<dbReference type="Proteomes" id="UP000261739">
    <property type="component" value="Unassembled WGS sequence"/>
</dbReference>
<keyword evidence="2" id="KW-1133">Transmembrane helix</keyword>
<evidence type="ECO:0000313" key="4">
    <source>
        <dbReference type="Proteomes" id="UP000261739"/>
    </source>
</evidence>
<accession>A0A3D4T2D9</accession>
<dbReference type="Pfam" id="PF12028">
    <property type="entry name" value="DUF3515"/>
    <property type="match status" value="2"/>
</dbReference>
<keyword evidence="2" id="KW-0812">Transmembrane</keyword>
<dbReference type="InterPro" id="IPR021903">
    <property type="entry name" value="DUF3515"/>
</dbReference>
<gene>
    <name evidence="3" type="ORF">DIW82_11830</name>
</gene>
<comment type="caution">
    <text evidence="3">The sequence shown here is derived from an EMBL/GenBank/DDBJ whole genome shotgun (WGS) entry which is preliminary data.</text>
</comment>
<reference evidence="3 4" key="1">
    <citation type="journal article" date="2018" name="Nat. Biotechnol.">
        <title>A standardized bacterial taxonomy based on genome phylogeny substantially revises the tree of life.</title>
        <authorList>
            <person name="Parks D.H."/>
            <person name="Chuvochina M."/>
            <person name="Waite D.W."/>
            <person name="Rinke C."/>
            <person name="Skarshewski A."/>
            <person name="Chaumeil P.A."/>
            <person name="Hugenholtz P."/>
        </authorList>
    </citation>
    <scope>NUCLEOTIDE SEQUENCE [LARGE SCALE GENOMIC DNA]</scope>
    <source>
        <strain evidence="3">UBA11247</strain>
    </source>
</reference>